<dbReference type="InterPro" id="IPR027267">
    <property type="entry name" value="AH/BAR_dom_sf"/>
</dbReference>
<dbReference type="PANTHER" id="PTHR23065">
    <property type="entry name" value="PROLINE-SERINE-THREONINE PHOSPHATASE INTERACTING PROTEIN 1"/>
    <property type="match status" value="1"/>
</dbReference>
<dbReference type="InterPro" id="IPR031160">
    <property type="entry name" value="F_BAR_dom"/>
</dbReference>
<feature type="coiled-coil region" evidence="4">
    <location>
        <begin position="1"/>
        <end position="32"/>
    </location>
</feature>
<dbReference type="AlphaFoldDB" id="A0AA41MEG8"/>
<evidence type="ECO:0000313" key="7">
    <source>
        <dbReference type="Proteomes" id="UP001166674"/>
    </source>
</evidence>
<dbReference type="PROSITE" id="PS51741">
    <property type="entry name" value="F_BAR"/>
    <property type="match status" value="1"/>
</dbReference>
<name>A0AA41MEG8_SCICA</name>
<comment type="caution">
    <text evidence="6">The sequence shown here is derived from an EMBL/GenBank/DDBJ whole genome shotgun (WGS) entry which is preliminary data.</text>
</comment>
<dbReference type="SUPFAM" id="SSF103657">
    <property type="entry name" value="BAR/IMD domain-like"/>
    <property type="match status" value="1"/>
</dbReference>
<evidence type="ECO:0000313" key="6">
    <source>
        <dbReference type="EMBL" id="MBZ3870371.1"/>
    </source>
</evidence>
<dbReference type="PANTHER" id="PTHR23065:SF57">
    <property type="entry name" value="GROWTH ARREST-SPECIFIC PROTEIN 7"/>
    <property type="match status" value="1"/>
</dbReference>
<dbReference type="Proteomes" id="UP001166674">
    <property type="component" value="Unassembled WGS sequence"/>
</dbReference>
<evidence type="ECO:0000256" key="2">
    <source>
        <dbReference type="ARBA" id="ARBA00023054"/>
    </source>
</evidence>
<keyword evidence="2 3" id="KW-0175">Coiled coil</keyword>
<keyword evidence="7" id="KW-1185">Reference proteome</keyword>
<dbReference type="GO" id="GO:0030136">
    <property type="term" value="C:clathrin-coated vesicle"/>
    <property type="evidence" value="ECO:0007669"/>
    <property type="project" value="TreeGrafter"/>
</dbReference>
<evidence type="ECO:0000256" key="3">
    <source>
        <dbReference type="PROSITE-ProRule" id="PRU01077"/>
    </source>
</evidence>
<organism evidence="6 7">
    <name type="scientific">Sciurus carolinensis</name>
    <name type="common">Eastern gray squirrel</name>
    <dbReference type="NCBI Taxonomy" id="30640"/>
    <lineage>
        <taxon>Eukaryota</taxon>
        <taxon>Metazoa</taxon>
        <taxon>Chordata</taxon>
        <taxon>Craniata</taxon>
        <taxon>Vertebrata</taxon>
        <taxon>Euteleostomi</taxon>
        <taxon>Mammalia</taxon>
        <taxon>Eutheria</taxon>
        <taxon>Euarchontoglires</taxon>
        <taxon>Glires</taxon>
        <taxon>Rodentia</taxon>
        <taxon>Sciuromorpha</taxon>
        <taxon>Sciuridae</taxon>
        <taxon>Sciurinae</taxon>
        <taxon>Sciurini</taxon>
        <taxon>Sciurus</taxon>
    </lineage>
</organism>
<sequence length="171" mass="20199">MEKAQKTLTEWQRDLQMKTQQLEIKLSEKMEENIKKAGRKSTQAGNDFTPCVDQYNRAQSTWFEEMVITTLELEWLEVERVEMIWQHLCQYTQLWHERDMFNQSTVEPVDQLLRKVDLATDRELWVREHKTGNILWPWRSRHACVALGGVCPRRGVGSPMERSLLLPLGAE</sequence>
<evidence type="ECO:0000259" key="5">
    <source>
        <dbReference type="PROSITE" id="PS51741"/>
    </source>
</evidence>
<evidence type="ECO:0000256" key="1">
    <source>
        <dbReference type="ARBA" id="ARBA00022553"/>
    </source>
</evidence>
<dbReference type="EMBL" id="JAATJV010148219">
    <property type="protein sequence ID" value="MBZ3870371.1"/>
    <property type="molecule type" value="Genomic_DNA"/>
</dbReference>
<gene>
    <name evidence="6" type="ORF">SUZIE_107605</name>
</gene>
<evidence type="ECO:0000256" key="4">
    <source>
        <dbReference type="SAM" id="Coils"/>
    </source>
</evidence>
<dbReference type="GO" id="GO:0005905">
    <property type="term" value="C:clathrin-coated pit"/>
    <property type="evidence" value="ECO:0007669"/>
    <property type="project" value="TreeGrafter"/>
</dbReference>
<reference evidence="6" key="1">
    <citation type="submission" date="2020-03" db="EMBL/GenBank/DDBJ databases">
        <title>Studies in the Genomics of Life Span.</title>
        <authorList>
            <person name="Glass D."/>
        </authorList>
    </citation>
    <scope>NUCLEOTIDE SEQUENCE</scope>
    <source>
        <strain evidence="6">SUZIE</strain>
        <tissue evidence="6">Muscle</tissue>
    </source>
</reference>
<dbReference type="GO" id="GO:0048268">
    <property type="term" value="P:clathrin coat assembly"/>
    <property type="evidence" value="ECO:0007669"/>
    <property type="project" value="TreeGrafter"/>
</dbReference>
<dbReference type="GO" id="GO:0072583">
    <property type="term" value="P:clathrin-dependent endocytosis"/>
    <property type="evidence" value="ECO:0007669"/>
    <property type="project" value="TreeGrafter"/>
</dbReference>
<dbReference type="GO" id="GO:0048812">
    <property type="term" value="P:neuron projection morphogenesis"/>
    <property type="evidence" value="ECO:0007669"/>
    <property type="project" value="TreeGrafter"/>
</dbReference>
<protein>
    <submittedName>
        <fullName evidence="6">Growth arrest-specific protein 7</fullName>
    </submittedName>
</protein>
<proteinExistence type="predicted"/>
<keyword evidence="1" id="KW-0597">Phosphoprotein</keyword>
<feature type="domain" description="F-BAR" evidence="5">
    <location>
        <begin position="1"/>
        <end position="121"/>
    </location>
</feature>
<dbReference type="GO" id="GO:0005886">
    <property type="term" value="C:plasma membrane"/>
    <property type="evidence" value="ECO:0007669"/>
    <property type="project" value="TreeGrafter"/>
</dbReference>
<dbReference type="Gene3D" id="1.20.1270.60">
    <property type="entry name" value="Arfaptin homology (AH) domain/BAR domain"/>
    <property type="match status" value="1"/>
</dbReference>
<accession>A0AA41MEG8</accession>